<feature type="chain" id="PRO_5039246275" description="Thiamine pyrimidine synthase" evidence="12">
    <location>
        <begin position="27"/>
        <end position="349"/>
    </location>
</feature>
<keyword evidence="12" id="KW-0732">Signal</keyword>
<evidence type="ECO:0000256" key="1">
    <source>
        <dbReference type="ARBA" id="ARBA00003469"/>
    </source>
</evidence>
<evidence type="ECO:0000256" key="4">
    <source>
        <dbReference type="ARBA" id="ARBA00011738"/>
    </source>
</evidence>
<comment type="function">
    <text evidence="1">Responsible for the formation of the pyrimidine heterocycle in the thiamine biosynthesis pathway. Catalyzes the formation of hydroxymethylpyrimidine phosphate (HMP-P) from histidine and pyridoxal phosphate (PLP). The protein uses PLP and the active site histidine to form HMP-P, generating an inactive enzyme. The enzyme can only undergo a single turnover, which suggests it is a suicide enzyme.</text>
</comment>
<reference evidence="14 15" key="1">
    <citation type="submission" date="2020-08" db="EMBL/GenBank/DDBJ databases">
        <title>Genomic Encyclopedia of Type Strains, Phase III (KMG-III): the genomes of soil and plant-associated and newly described type strains.</title>
        <authorList>
            <person name="Whitman W."/>
        </authorList>
    </citation>
    <scope>NUCLEOTIDE SEQUENCE [LARGE SCALE GENOMIC DNA]</scope>
    <source>
        <strain evidence="14 15">CECT 8960</strain>
    </source>
</reference>
<comment type="subunit">
    <text evidence="4">Homodimer.</text>
</comment>
<dbReference type="GO" id="GO:0046872">
    <property type="term" value="F:metal ion binding"/>
    <property type="evidence" value="ECO:0007669"/>
    <property type="project" value="UniProtKB-KW"/>
</dbReference>
<dbReference type="Gene3D" id="3.40.190.10">
    <property type="entry name" value="Periplasmic binding protein-like II"/>
    <property type="match status" value="2"/>
</dbReference>
<dbReference type="RefSeq" id="WP_184809537.1">
    <property type="nucleotide sequence ID" value="NZ_JACHJQ010000002.1"/>
</dbReference>
<dbReference type="PANTHER" id="PTHR31528">
    <property type="entry name" value="4-AMINO-5-HYDROXYMETHYL-2-METHYLPYRIMIDINE PHOSPHATE SYNTHASE THI11-RELATED"/>
    <property type="match status" value="1"/>
</dbReference>
<keyword evidence="5" id="KW-0808">Transferase</keyword>
<gene>
    <name evidence="14" type="ORF">FHR82_001488</name>
</gene>
<proteinExistence type="inferred from homology"/>
<evidence type="ECO:0000256" key="2">
    <source>
        <dbReference type="ARBA" id="ARBA00004948"/>
    </source>
</evidence>
<comment type="pathway">
    <text evidence="2">Cofactor biosynthesis; thiamine diphosphate biosynthesis.</text>
</comment>
<accession>A0A7W7Q1J9</accession>
<evidence type="ECO:0000256" key="8">
    <source>
        <dbReference type="ARBA" id="ARBA00022977"/>
    </source>
</evidence>
<dbReference type="GO" id="GO:0004190">
    <property type="term" value="F:aspartic-type endopeptidase activity"/>
    <property type="evidence" value="ECO:0007669"/>
    <property type="project" value="InterPro"/>
</dbReference>
<evidence type="ECO:0000256" key="11">
    <source>
        <dbReference type="ARBA" id="ARBA00048179"/>
    </source>
</evidence>
<dbReference type="GO" id="GO:0006508">
    <property type="term" value="P:proteolysis"/>
    <property type="evidence" value="ECO:0007669"/>
    <property type="project" value="InterPro"/>
</dbReference>
<dbReference type="InterPro" id="IPR015168">
    <property type="entry name" value="SsuA/THI5"/>
</dbReference>
<dbReference type="Proteomes" id="UP000520767">
    <property type="component" value="Unassembled WGS sequence"/>
</dbReference>
<dbReference type="PROSITE" id="PS00141">
    <property type="entry name" value="ASP_PROTEASE"/>
    <property type="match status" value="1"/>
</dbReference>
<evidence type="ECO:0000256" key="6">
    <source>
        <dbReference type="ARBA" id="ARBA00022723"/>
    </source>
</evidence>
<comment type="similarity">
    <text evidence="3">Belongs to the NMT1/THI5 family.</text>
</comment>
<dbReference type="AlphaFoldDB" id="A0A7W7Q1J9"/>
<dbReference type="GO" id="GO:0016740">
    <property type="term" value="F:transferase activity"/>
    <property type="evidence" value="ECO:0007669"/>
    <property type="project" value="UniProtKB-KW"/>
</dbReference>
<name>A0A7W7Q1J9_9PSEU</name>
<dbReference type="PROSITE" id="PS51257">
    <property type="entry name" value="PROKAR_LIPOPROTEIN"/>
    <property type="match status" value="1"/>
</dbReference>
<dbReference type="InterPro" id="IPR027939">
    <property type="entry name" value="NMT1/THI5"/>
</dbReference>
<evidence type="ECO:0000313" key="15">
    <source>
        <dbReference type="Proteomes" id="UP000520767"/>
    </source>
</evidence>
<evidence type="ECO:0000256" key="9">
    <source>
        <dbReference type="ARBA" id="ARBA00023004"/>
    </source>
</evidence>
<evidence type="ECO:0000256" key="12">
    <source>
        <dbReference type="SAM" id="SignalP"/>
    </source>
</evidence>
<evidence type="ECO:0000256" key="7">
    <source>
        <dbReference type="ARBA" id="ARBA00022898"/>
    </source>
</evidence>
<evidence type="ECO:0000313" key="14">
    <source>
        <dbReference type="EMBL" id="MBB4905271.1"/>
    </source>
</evidence>
<keyword evidence="7" id="KW-0663">Pyridoxal phosphate</keyword>
<feature type="signal peptide" evidence="12">
    <location>
        <begin position="1"/>
        <end position="26"/>
    </location>
</feature>
<keyword evidence="15" id="KW-1185">Reference proteome</keyword>
<keyword evidence="6" id="KW-0479">Metal-binding</keyword>
<keyword evidence="8" id="KW-0784">Thiamine biosynthesis</keyword>
<evidence type="ECO:0000256" key="5">
    <source>
        <dbReference type="ARBA" id="ARBA00022679"/>
    </source>
</evidence>
<organism evidence="14 15">
    <name type="scientific">Actinophytocola algeriensis</name>
    <dbReference type="NCBI Taxonomy" id="1768010"/>
    <lineage>
        <taxon>Bacteria</taxon>
        <taxon>Bacillati</taxon>
        <taxon>Actinomycetota</taxon>
        <taxon>Actinomycetes</taxon>
        <taxon>Pseudonocardiales</taxon>
        <taxon>Pseudonocardiaceae</taxon>
    </lineage>
</organism>
<dbReference type="EMBL" id="JACHJQ010000002">
    <property type="protein sequence ID" value="MBB4905271.1"/>
    <property type="molecule type" value="Genomic_DNA"/>
</dbReference>
<sequence>MDRRSFLRNSGLFAITTAAGSTFVMACAPSTGNDSANQAAAGPNAKDATFITPFQHIINYADIYVAIQEGYFAEEGLNVDVVGGSGTASSVSQVSANQGLVGKAAAINTCPLIADTGATIITVAQGDQKSQYSVASTPDNPLTHPEQWQGKTIGVISKGGSTELLLDAMSVAVGLDPNKVKKVVTGADVGSLEFLNRGEVDGFITYIGSESAFKQREIELNYLNTDEFAKMPGDSYFVKTADVEKEAEAITGFLRASRKGYQFVEKPENLEKVLSAVGAFNKVEVQDEELAKLKVDAQPVICRSAAGEYLTIDMPAWESAVELMRKSGIMKDTSRPIEDFVTTQFVEQI</sequence>
<protein>
    <recommendedName>
        <fullName evidence="10">Thiamine pyrimidine synthase</fullName>
    </recommendedName>
</protein>
<dbReference type="Pfam" id="PF09084">
    <property type="entry name" value="NMT1"/>
    <property type="match status" value="1"/>
</dbReference>
<evidence type="ECO:0000256" key="10">
    <source>
        <dbReference type="ARBA" id="ARBA00033171"/>
    </source>
</evidence>
<keyword evidence="9" id="KW-0408">Iron</keyword>
<evidence type="ECO:0000256" key="3">
    <source>
        <dbReference type="ARBA" id="ARBA00009406"/>
    </source>
</evidence>
<dbReference type="GO" id="GO:0009228">
    <property type="term" value="P:thiamine biosynthetic process"/>
    <property type="evidence" value="ECO:0007669"/>
    <property type="project" value="UniProtKB-KW"/>
</dbReference>
<feature type="domain" description="SsuA/THI5-like" evidence="13">
    <location>
        <begin position="59"/>
        <end position="264"/>
    </location>
</feature>
<dbReference type="SUPFAM" id="SSF53850">
    <property type="entry name" value="Periplasmic binding protein-like II"/>
    <property type="match status" value="1"/>
</dbReference>
<comment type="catalytic activity">
    <reaction evidence="11">
        <text>N(6)-(pyridoxal phosphate)-L-lysyl-[4-amino-5-hydroxymethyl-2-methylpyrimidine phosphate synthase] + L-histidyl-[4-amino-5-hydroxymethyl-2-methylpyrimidine phosphate synthase] + 2 Fe(3+) + 4 H2O = L-lysyl-[4-amino-5-hydroxymethyl-2-methylpyrimidine phosphate synthase] + (2S)-2-amino-5-hydroxy-4-oxopentanoyl-[4-amino-5-hydroxymethyl-2-methylpyrimidine phosphate synthase] + 4-amino-2-methyl-5-(phosphooxymethyl)pyrimidine + 3-oxopropanoate + 2 Fe(2+) + 2 H(+)</text>
        <dbReference type="Rhea" id="RHEA:65756"/>
        <dbReference type="Rhea" id="RHEA-COMP:16892"/>
        <dbReference type="Rhea" id="RHEA-COMP:16893"/>
        <dbReference type="Rhea" id="RHEA-COMP:16894"/>
        <dbReference type="Rhea" id="RHEA-COMP:16895"/>
        <dbReference type="ChEBI" id="CHEBI:15377"/>
        <dbReference type="ChEBI" id="CHEBI:15378"/>
        <dbReference type="ChEBI" id="CHEBI:29033"/>
        <dbReference type="ChEBI" id="CHEBI:29034"/>
        <dbReference type="ChEBI" id="CHEBI:29969"/>
        <dbReference type="ChEBI" id="CHEBI:29979"/>
        <dbReference type="ChEBI" id="CHEBI:33190"/>
        <dbReference type="ChEBI" id="CHEBI:58354"/>
        <dbReference type="ChEBI" id="CHEBI:143915"/>
        <dbReference type="ChEBI" id="CHEBI:157692"/>
    </reaction>
    <physiologicalReaction direction="left-to-right" evidence="11">
        <dbReference type="Rhea" id="RHEA:65757"/>
    </physiologicalReaction>
</comment>
<evidence type="ECO:0000259" key="13">
    <source>
        <dbReference type="Pfam" id="PF09084"/>
    </source>
</evidence>
<dbReference type="InterPro" id="IPR001969">
    <property type="entry name" value="Aspartic_peptidase_AS"/>
</dbReference>
<comment type="caution">
    <text evidence="14">The sequence shown here is derived from an EMBL/GenBank/DDBJ whole genome shotgun (WGS) entry which is preliminary data.</text>
</comment>
<dbReference type="PANTHER" id="PTHR31528:SF1">
    <property type="entry name" value="4-AMINO-5-HYDROXYMETHYL-2-METHYLPYRIMIDINE PHOSPHATE SYNTHASE THI11-RELATED"/>
    <property type="match status" value="1"/>
</dbReference>